<accession>A0A7Y7AZY4</accession>
<evidence type="ECO:0000259" key="2">
    <source>
        <dbReference type="PROSITE" id="PS51782"/>
    </source>
</evidence>
<dbReference type="InterPro" id="IPR018392">
    <property type="entry name" value="LysM"/>
</dbReference>
<evidence type="ECO:0000256" key="1">
    <source>
        <dbReference type="SAM" id="MobiDB-lite"/>
    </source>
</evidence>
<dbReference type="AlphaFoldDB" id="A0A7Y7AZY4"/>
<dbReference type="EMBL" id="JABBXF010000004">
    <property type="protein sequence ID" value="NVK76417.1"/>
    <property type="molecule type" value="Genomic_DNA"/>
</dbReference>
<dbReference type="PROSITE" id="PS51782">
    <property type="entry name" value="LYSM"/>
    <property type="match status" value="1"/>
</dbReference>
<evidence type="ECO:0000313" key="4">
    <source>
        <dbReference type="Proteomes" id="UP000587462"/>
    </source>
</evidence>
<proteinExistence type="predicted"/>
<dbReference type="InterPro" id="IPR036779">
    <property type="entry name" value="LysM_dom_sf"/>
</dbReference>
<feature type="domain" description="LysM" evidence="2">
    <location>
        <begin position="181"/>
        <end position="228"/>
    </location>
</feature>
<reference evidence="3 4" key="1">
    <citation type="submission" date="2020-04" db="EMBL/GenBank/DDBJ databases">
        <title>Draft Genome Sequence of Streptomyces morookaense DSM 40503, an 8-azaguanine-producing strain.</title>
        <authorList>
            <person name="Qi J."/>
            <person name="Gao J.-M."/>
        </authorList>
    </citation>
    <scope>NUCLEOTIDE SEQUENCE [LARGE SCALE GENOMIC DNA]</scope>
    <source>
        <strain evidence="3 4">DSM 40503</strain>
    </source>
</reference>
<evidence type="ECO:0000313" key="3">
    <source>
        <dbReference type="EMBL" id="NVK76417.1"/>
    </source>
</evidence>
<dbReference type="Proteomes" id="UP000587462">
    <property type="component" value="Unassembled WGS sequence"/>
</dbReference>
<feature type="region of interest" description="Disordered" evidence="1">
    <location>
        <begin position="19"/>
        <end position="38"/>
    </location>
</feature>
<organism evidence="3 4">
    <name type="scientific">Streptomyces morookaense</name>
    <name type="common">Streptoverticillium morookaense</name>
    <dbReference type="NCBI Taxonomy" id="1970"/>
    <lineage>
        <taxon>Bacteria</taxon>
        <taxon>Bacillati</taxon>
        <taxon>Actinomycetota</taxon>
        <taxon>Actinomycetes</taxon>
        <taxon>Kitasatosporales</taxon>
        <taxon>Streptomycetaceae</taxon>
        <taxon>Streptomyces</taxon>
    </lineage>
</organism>
<dbReference type="RefSeq" id="WP_171078221.1">
    <property type="nucleotide sequence ID" value="NZ_BNBU01000001.1"/>
</dbReference>
<dbReference type="SMART" id="SM00257">
    <property type="entry name" value="LysM"/>
    <property type="match status" value="1"/>
</dbReference>
<gene>
    <name evidence="3" type="ORF">HG542_01950</name>
</gene>
<name>A0A7Y7AZY4_STRMO</name>
<dbReference type="Pfam" id="PF01476">
    <property type="entry name" value="LysM"/>
    <property type="match status" value="1"/>
</dbReference>
<dbReference type="Gene3D" id="3.10.350.10">
    <property type="entry name" value="LysM domain"/>
    <property type="match status" value="1"/>
</dbReference>
<protein>
    <submittedName>
        <fullName evidence="3">LysM peptidoglycan-binding domain-containing protein</fullName>
    </submittedName>
</protein>
<dbReference type="Pfam" id="PF19266">
    <property type="entry name" value="CIS_tube"/>
    <property type="match status" value="1"/>
</dbReference>
<comment type="caution">
    <text evidence="3">The sequence shown here is derived from an EMBL/GenBank/DDBJ whole genome shotgun (WGS) entry which is preliminary data.</text>
</comment>
<keyword evidence="4" id="KW-1185">Reference proteome</keyword>
<feature type="compositionally biased region" description="Low complexity" evidence="1">
    <location>
        <begin position="20"/>
        <end position="29"/>
    </location>
</feature>
<sequence length="240" mass="25402">MAFEFPGGAPVRAALVIYDPPTGTGSTPGPERDRVRLQFNPDRIQVGKQARWDRSRSPSNGEAARAQFVGAQPRTMTLEVFLDAHGTSEGVQERVEKLLGCCAPTARSTTSKPASAPWVRLEWGHARTTAFLALVTQVDASYTRFGHDGTPLRAVCSVSLEEAGGSVPRQNPTSGGDGPVDTHLVVAGDSLAGVAWQTYGDPGRWREIARANGIDDPARVPPGSVLVLPVIQERLAGGAG</sequence>
<dbReference type="InterPro" id="IPR045361">
    <property type="entry name" value="CIS_tube_prot_N"/>
</dbReference>